<sequence>MISAEWCRMMALYNTEMNRRFYAAAARLPDAVRREDGGAFFGSLHGTLCHLVWADTIWMSRFDGGEGVPVGIADSPRMIEDFDAMWAARQATDARITRWAEALQYSALDGELSWYSQSAGRQMVRPMVATVTHLFLHQNHHRGQAHALLTRHGEDTGATDLPFVLP</sequence>
<evidence type="ECO:0000256" key="1">
    <source>
        <dbReference type="ARBA" id="ARBA00008635"/>
    </source>
</evidence>
<dbReference type="Pfam" id="PF05163">
    <property type="entry name" value="DinB"/>
    <property type="match status" value="1"/>
</dbReference>
<protein>
    <submittedName>
        <fullName evidence="3">Damage-inducible protein DinB</fullName>
    </submittedName>
</protein>
<reference evidence="3 4" key="1">
    <citation type="journal article" date="2013" name="Int. J. Syst. Evol. Microbiol.">
        <title>Roseomonas aerophila sp. nov., isolated from air.</title>
        <authorList>
            <person name="Kim S.J."/>
            <person name="Weon H.Y."/>
            <person name="Ahn J.H."/>
            <person name="Hong S.B."/>
            <person name="Seok S.J."/>
            <person name="Whang K.S."/>
            <person name="Kwon S.W."/>
        </authorList>
    </citation>
    <scope>NUCLEOTIDE SEQUENCE [LARGE SCALE GENOMIC DNA]</scope>
    <source>
        <strain evidence="3 4">NBRC 108923</strain>
    </source>
</reference>
<keyword evidence="4" id="KW-1185">Reference proteome</keyword>
<name>A0ABR7RHJ2_9PROT</name>
<keyword evidence="2" id="KW-0479">Metal-binding</keyword>
<evidence type="ECO:0000313" key="4">
    <source>
        <dbReference type="Proteomes" id="UP000626026"/>
    </source>
</evidence>
<accession>A0ABR7RHJ2</accession>
<evidence type="ECO:0000313" key="3">
    <source>
        <dbReference type="EMBL" id="MBC9206024.1"/>
    </source>
</evidence>
<proteinExistence type="inferred from homology"/>
<organism evidence="3 4">
    <name type="scientific">Teichococcus aerophilus</name>
    <dbReference type="NCBI Taxonomy" id="1224513"/>
    <lineage>
        <taxon>Bacteria</taxon>
        <taxon>Pseudomonadati</taxon>
        <taxon>Pseudomonadota</taxon>
        <taxon>Alphaproteobacteria</taxon>
        <taxon>Acetobacterales</taxon>
        <taxon>Roseomonadaceae</taxon>
        <taxon>Roseomonas</taxon>
    </lineage>
</organism>
<dbReference type="RefSeq" id="WP_187783192.1">
    <property type="nucleotide sequence ID" value="NZ_JACTVA010000004.1"/>
</dbReference>
<dbReference type="InterPro" id="IPR007837">
    <property type="entry name" value="DinB"/>
</dbReference>
<dbReference type="Gene3D" id="1.20.120.450">
    <property type="entry name" value="dinb family like domain"/>
    <property type="match status" value="1"/>
</dbReference>
<dbReference type="Proteomes" id="UP000626026">
    <property type="component" value="Unassembled WGS sequence"/>
</dbReference>
<comment type="caution">
    <text evidence="3">The sequence shown here is derived from an EMBL/GenBank/DDBJ whole genome shotgun (WGS) entry which is preliminary data.</text>
</comment>
<gene>
    <name evidence="3" type="ORF">IBL26_04190</name>
</gene>
<dbReference type="InterPro" id="IPR034660">
    <property type="entry name" value="DinB/YfiT-like"/>
</dbReference>
<comment type="similarity">
    <text evidence="1">Belongs to the DinB family.</text>
</comment>
<dbReference type="EMBL" id="JACTVA010000004">
    <property type="protein sequence ID" value="MBC9206024.1"/>
    <property type="molecule type" value="Genomic_DNA"/>
</dbReference>
<dbReference type="PANTHER" id="PTHR37302">
    <property type="entry name" value="SLR1116 PROTEIN"/>
    <property type="match status" value="1"/>
</dbReference>
<dbReference type="SUPFAM" id="SSF109854">
    <property type="entry name" value="DinB/YfiT-like putative metalloenzymes"/>
    <property type="match status" value="1"/>
</dbReference>
<dbReference type="PANTHER" id="PTHR37302:SF1">
    <property type="entry name" value="PROTEIN DINB"/>
    <property type="match status" value="1"/>
</dbReference>
<evidence type="ECO:0000256" key="2">
    <source>
        <dbReference type="ARBA" id="ARBA00022723"/>
    </source>
</evidence>